<evidence type="ECO:0000256" key="3">
    <source>
        <dbReference type="ARBA" id="ARBA00022741"/>
    </source>
</evidence>
<dbReference type="AlphaFoldDB" id="A0A366RL42"/>
<evidence type="ECO:0000256" key="2">
    <source>
        <dbReference type="ARBA" id="ARBA00022692"/>
    </source>
</evidence>
<feature type="transmembrane region" description="Helical" evidence="10">
    <location>
        <begin position="346"/>
        <end position="365"/>
    </location>
</feature>
<keyword evidence="7" id="KW-0325">Glycoprotein</keyword>
<dbReference type="GO" id="GO:0022857">
    <property type="term" value="F:transmembrane transporter activity"/>
    <property type="evidence" value="ECO:0007669"/>
    <property type="project" value="InterPro"/>
</dbReference>
<dbReference type="EMBL" id="QKXC01000136">
    <property type="protein sequence ID" value="RBR17218.1"/>
    <property type="molecule type" value="Genomic_DNA"/>
</dbReference>
<keyword evidence="4" id="KW-0378">Hydrolase</keyword>
<keyword evidence="6 10" id="KW-0472">Membrane</keyword>
<dbReference type="InterPro" id="IPR036265">
    <property type="entry name" value="HIT-like_sf"/>
</dbReference>
<dbReference type="Gene3D" id="3.30.428.10">
    <property type="entry name" value="HIT-like"/>
    <property type="match status" value="1"/>
</dbReference>
<dbReference type="GeneID" id="41996159"/>
<feature type="short sequence motif" description="Histidine triad motif" evidence="8">
    <location>
        <begin position="738"/>
        <end position="742"/>
    </location>
</feature>
<name>A0A366RL42_9HYPO</name>
<feature type="transmembrane region" description="Helical" evidence="10">
    <location>
        <begin position="59"/>
        <end position="78"/>
    </location>
</feature>
<gene>
    <name evidence="12" type="ORF">FIESC28_06720</name>
</gene>
<feature type="region of interest" description="Disordered" evidence="9">
    <location>
        <begin position="777"/>
        <end position="804"/>
    </location>
</feature>
<evidence type="ECO:0000259" key="11">
    <source>
        <dbReference type="PROSITE" id="PS51084"/>
    </source>
</evidence>
<accession>A0A366RL42</accession>
<dbReference type="OrthoDB" id="3026777at2759"/>
<dbReference type="SUPFAM" id="SSF103473">
    <property type="entry name" value="MFS general substrate transporter"/>
    <property type="match status" value="1"/>
</dbReference>
<dbReference type="PROSITE" id="PS51084">
    <property type="entry name" value="HIT_2"/>
    <property type="match status" value="1"/>
</dbReference>
<dbReference type="Proteomes" id="UP000253153">
    <property type="component" value="Unassembled WGS sequence"/>
</dbReference>
<dbReference type="Gene3D" id="1.20.1250.20">
    <property type="entry name" value="MFS general substrate transporter like domains"/>
    <property type="match status" value="1"/>
</dbReference>
<feature type="transmembrane region" description="Helical" evidence="10">
    <location>
        <begin position="187"/>
        <end position="208"/>
    </location>
</feature>
<protein>
    <recommendedName>
        <fullName evidence="11">HIT domain-containing protein</fullName>
    </recommendedName>
</protein>
<keyword evidence="5 10" id="KW-1133">Transmembrane helix</keyword>
<feature type="compositionally biased region" description="Basic and acidic residues" evidence="9">
    <location>
        <begin position="789"/>
        <end position="804"/>
    </location>
</feature>
<feature type="transmembrane region" description="Helical" evidence="10">
    <location>
        <begin position="377"/>
        <end position="400"/>
    </location>
</feature>
<dbReference type="SUPFAM" id="SSF54197">
    <property type="entry name" value="HIT-like"/>
    <property type="match status" value="1"/>
</dbReference>
<proteinExistence type="predicted"/>
<feature type="transmembrane region" description="Helical" evidence="10">
    <location>
        <begin position="487"/>
        <end position="514"/>
    </location>
</feature>
<keyword evidence="3" id="KW-0547">Nucleotide-binding</keyword>
<dbReference type="PROSITE" id="PS00892">
    <property type="entry name" value="HIT_1"/>
    <property type="match status" value="1"/>
</dbReference>
<feature type="transmembrane region" description="Helical" evidence="10">
    <location>
        <begin position="255"/>
        <end position="277"/>
    </location>
</feature>
<comment type="caution">
    <text evidence="12">The sequence shown here is derived from an EMBL/GenBank/DDBJ whole genome shotgun (WGS) entry which is preliminary data.</text>
</comment>
<dbReference type="RefSeq" id="XP_031015241.1">
    <property type="nucleotide sequence ID" value="XM_031160863.1"/>
</dbReference>
<dbReference type="InterPro" id="IPR036259">
    <property type="entry name" value="MFS_trans_sf"/>
</dbReference>
<keyword evidence="2 10" id="KW-0812">Transmembrane</keyword>
<dbReference type="GO" id="GO:0016787">
    <property type="term" value="F:hydrolase activity"/>
    <property type="evidence" value="ECO:0007669"/>
    <property type="project" value="UniProtKB-KW"/>
</dbReference>
<comment type="subcellular location">
    <subcellularLocation>
        <location evidence="1">Membrane</location>
        <topology evidence="1">Multi-pass membrane protein</topology>
    </subcellularLocation>
</comment>
<feature type="transmembrane region" description="Helical" evidence="10">
    <location>
        <begin position="129"/>
        <end position="148"/>
    </location>
</feature>
<reference evidence="12 13" key="1">
    <citation type="submission" date="2018-06" db="EMBL/GenBank/DDBJ databases">
        <title>Fusarium incarnatum-equiseti species complex species 28.</title>
        <authorList>
            <person name="Gardiner D.M."/>
        </authorList>
    </citation>
    <scope>NUCLEOTIDE SEQUENCE [LARGE SCALE GENOMIC DNA]</scope>
    <source>
        <strain evidence="12 13">FIESC_28</strain>
    </source>
</reference>
<dbReference type="InterPro" id="IPR011701">
    <property type="entry name" value="MFS"/>
</dbReference>
<evidence type="ECO:0000256" key="1">
    <source>
        <dbReference type="ARBA" id="ARBA00004141"/>
    </source>
</evidence>
<evidence type="ECO:0000256" key="8">
    <source>
        <dbReference type="PROSITE-ProRule" id="PRU00464"/>
    </source>
</evidence>
<organism evidence="12 13">
    <name type="scientific">Fusarium coffeatum</name>
    <dbReference type="NCBI Taxonomy" id="231269"/>
    <lineage>
        <taxon>Eukaryota</taxon>
        <taxon>Fungi</taxon>
        <taxon>Dikarya</taxon>
        <taxon>Ascomycota</taxon>
        <taxon>Pezizomycotina</taxon>
        <taxon>Sordariomycetes</taxon>
        <taxon>Hypocreomycetidae</taxon>
        <taxon>Hypocreales</taxon>
        <taxon>Nectriaceae</taxon>
        <taxon>Fusarium</taxon>
        <taxon>Fusarium incarnatum-equiseti species complex</taxon>
    </lineage>
</organism>
<evidence type="ECO:0000256" key="9">
    <source>
        <dbReference type="SAM" id="MobiDB-lite"/>
    </source>
</evidence>
<keyword evidence="13" id="KW-1185">Reference proteome</keyword>
<dbReference type="PANTHER" id="PTHR23507">
    <property type="entry name" value="ZGC:174356"/>
    <property type="match status" value="1"/>
</dbReference>
<dbReference type="GO" id="GO:0000166">
    <property type="term" value="F:nucleotide binding"/>
    <property type="evidence" value="ECO:0007669"/>
    <property type="project" value="UniProtKB-KW"/>
</dbReference>
<feature type="domain" description="HIT" evidence="11">
    <location>
        <begin position="640"/>
        <end position="753"/>
    </location>
</feature>
<sequence>MAKNNSIHEEDAAIANEATHLLPSGSESQDALSETSSNTPAWDGLKDFEGLPWWRQPSVYWLLGPYVIFTLAFGGVVVPKLDLILDLVCKQYFADQHSRNPDKVFMPVLLGTDNPQCQIPEVSADSAKFLLVMGLFTGVLSAVVAPKIGHLSDRYGRTRLMALASVGGVLNEFITILVAKYPDTIDYRWLLLGSIFDGMTGSFTAGSVMSQSYTSDCTPPSKRAVFMGYMHACLFAGLAFGPLLGGYFVKWTGSLVSIFYVVMGCHFAFMLFVWLVVPESLSERRQLIAREKHQKEKEMRSQTSASWVATLQNANPFTPLKILWPTGPGTSPALRRNLIALAIDDTIILGASMSAGAVIVLYTGLVYHWDTLDKSKFVSLLSFVRVVILMGIFPIINYFGRTRPAARRRRESGVAAVEKNNGADSLDILVLRVALLSDVVGSLGYVFARSSGVFVASGMVTALGGLGSATGQAIITKHVPSEKVGQLLGAIGMLHALARVFGPVIFNGVFALTAGRFDQAIFVLLASVFGAALVISFTIRPHVMWEDEQPEEEREPLNPTNEAFALSSDQLPIDEEDQLRIQGAWFTVVDSHLYNSSGRHSGNSTSPSNWSMLTSRAWASVQSRSVIARGIMTAAGAAGRTVKFGPFEVTNQVFLTTPHSFALVNLKPLIPGHVLVCPHNPHKRLTDLTPTETADLFTTVQLTQRLLARAHFRTPEPEAGSFSVAVQDGADAGQTVPHVHVHVVPRTAGDMGSPDAVYVKLAGEEGNVGGALWDHEMGARPQPGGGLNRVDDEDRKPRSAEEMVEEAERYKAILKEMGVQ</sequence>
<evidence type="ECO:0000313" key="12">
    <source>
        <dbReference type="EMBL" id="RBR17218.1"/>
    </source>
</evidence>
<dbReference type="GO" id="GO:0016020">
    <property type="term" value="C:membrane"/>
    <property type="evidence" value="ECO:0007669"/>
    <property type="project" value="UniProtKB-SubCell"/>
</dbReference>
<dbReference type="Pfam" id="PF01230">
    <property type="entry name" value="HIT"/>
    <property type="match status" value="1"/>
</dbReference>
<evidence type="ECO:0000256" key="6">
    <source>
        <dbReference type="ARBA" id="ARBA00023136"/>
    </source>
</evidence>
<dbReference type="InterPro" id="IPR011146">
    <property type="entry name" value="HIT-like"/>
</dbReference>
<feature type="transmembrane region" description="Helical" evidence="10">
    <location>
        <begin position="229"/>
        <end position="249"/>
    </location>
</feature>
<feature type="transmembrane region" description="Helical" evidence="10">
    <location>
        <begin position="160"/>
        <end position="181"/>
    </location>
</feature>
<evidence type="ECO:0000313" key="13">
    <source>
        <dbReference type="Proteomes" id="UP000253153"/>
    </source>
</evidence>
<feature type="transmembrane region" description="Helical" evidence="10">
    <location>
        <begin position="520"/>
        <end position="539"/>
    </location>
</feature>
<dbReference type="PANTHER" id="PTHR23507:SF40">
    <property type="entry name" value="TETRACYCLINE-EFFLUX TRANSPORTER"/>
    <property type="match status" value="1"/>
</dbReference>
<evidence type="ECO:0000256" key="7">
    <source>
        <dbReference type="ARBA" id="ARBA00023180"/>
    </source>
</evidence>
<dbReference type="Pfam" id="PF07690">
    <property type="entry name" value="MFS_1"/>
    <property type="match status" value="2"/>
</dbReference>
<evidence type="ECO:0000256" key="4">
    <source>
        <dbReference type="ARBA" id="ARBA00022801"/>
    </source>
</evidence>
<feature type="transmembrane region" description="Helical" evidence="10">
    <location>
        <begin position="454"/>
        <end position="475"/>
    </location>
</feature>
<evidence type="ECO:0000256" key="5">
    <source>
        <dbReference type="ARBA" id="ARBA00022989"/>
    </source>
</evidence>
<dbReference type="FunFam" id="3.30.428.10:FF:000011">
    <property type="entry name" value="Fragile histidine triad"/>
    <property type="match status" value="1"/>
</dbReference>
<dbReference type="InterPro" id="IPR019808">
    <property type="entry name" value="Histidine_triad_CS"/>
</dbReference>
<evidence type="ECO:0000256" key="10">
    <source>
        <dbReference type="SAM" id="Phobius"/>
    </source>
</evidence>